<accession>A0AAV4QYQ6</accession>
<feature type="region of interest" description="Disordered" evidence="1">
    <location>
        <begin position="45"/>
        <end position="81"/>
    </location>
</feature>
<comment type="caution">
    <text evidence="2">The sequence shown here is derived from an EMBL/GenBank/DDBJ whole genome shotgun (WGS) entry which is preliminary data.</text>
</comment>
<dbReference type="EMBL" id="BPLQ01005205">
    <property type="protein sequence ID" value="GIY13262.1"/>
    <property type="molecule type" value="Genomic_DNA"/>
</dbReference>
<dbReference type="AlphaFoldDB" id="A0AAV4QYQ6"/>
<feature type="compositionally biased region" description="Basic and acidic residues" evidence="1">
    <location>
        <begin position="72"/>
        <end position="81"/>
    </location>
</feature>
<organism evidence="2 3">
    <name type="scientific">Caerostris darwini</name>
    <dbReference type="NCBI Taxonomy" id="1538125"/>
    <lineage>
        <taxon>Eukaryota</taxon>
        <taxon>Metazoa</taxon>
        <taxon>Ecdysozoa</taxon>
        <taxon>Arthropoda</taxon>
        <taxon>Chelicerata</taxon>
        <taxon>Arachnida</taxon>
        <taxon>Araneae</taxon>
        <taxon>Araneomorphae</taxon>
        <taxon>Entelegynae</taxon>
        <taxon>Araneoidea</taxon>
        <taxon>Araneidae</taxon>
        <taxon>Caerostris</taxon>
    </lineage>
</organism>
<proteinExistence type="predicted"/>
<dbReference type="Proteomes" id="UP001054837">
    <property type="component" value="Unassembled WGS sequence"/>
</dbReference>
<keyword evidence="3" id="KW-1185">Reference proteome</keyword>
<evidence type="ECO:0000256" key="1">
    <source>
        <dbReference type="SAM" id="MobiDB-lite"/>
    </source>
</evidence>
<name>A0AAV4QYQ6_9ARAC</name>
<evidence type="ECO:0000313" key="2">
    <source>
        <dbReference type="EMBL" id="GIY13262.1"/>
    </source>
</evidence>
<feature type="compositionally biased region" description="Low complexity" evidence="1">
    <location>
        <begin position="49"/>
        <end position="62"/>
    </location>
</feature>
<sequence length="111" mass="12562">MTVIKGSAARYRKLPLFQKSSTVHFLIIQSEKNLYGGRSRRRLGPFCTSRNGGLPSNPSSSSVTRRGGSQISERKNRIEHNRRIGGGRVDLRLIGNVASIFHQPEEWLEWN</sequence>
<reference evidence="2 3" key="1">
    <citation type="submission" date="2021-06" db="EMBL/GenBank/DDBJ databases">
        <title>Caerostris darwini draft genome.</title>
        <authorList>
            <person name="Kono N."/>
            <person name="Arakawa K."/>
        </authorList>
    </citation>
    <scope>NUCLEOTIDE SEQUENCE [LARGE SCALE GENOMIC DNA]</scope>
</reference>
<evidence type="ECO:0000313" key="3">
    <source>
        <dbReference type="Proteomes" id="UP001054837"/>
    </source>
</evidence>
<protein>
    <submittedName>
        <fullName evidence="2">Uncharacterized protein</fullName>
    </submittedName>
</protein>
<gene>
    <name evidence="2" type="ORF">CDAR_555671</name>
</gene>